<accession>A0ABR6Y3H0</accession>
<reference evidence="1 2" key="1">
    <citation type="submission" date="2020-08" db="EMBL/GenBank/DDBJ databases">
        <title>Winogradskyella ouciana sp. nov., isolated from the hadal seawater of the Mariana Trench.</title>
        <authorList>
            <person name="He X."/>
        </authorList>
    </citation>
    <scope>NUCLEOTIDE SEQUENCE [LARGE SCALE GENOMIC DNA]</scope>
    <source>
        <strain evidence="1 2">KCTC 22026</strain>
    </source>
</reference>
<evidence type="ECO:0000313" key="1">
    <source>
        <dbReference type="EMBL" id="MBC3847214.1"/>
    </source>
</evidence>
<comment type="caution">
    <text evidence="1">The sequence shown here is derived from an EMBL/GenBank/DDBJ whole genome shotgun (WGS) entry which is preliminary data.</text>
</comment>
<keyword evidence="2" id="KW-1185">Reference proteome</keyword>
<dbReference type="Proteomes" id="UP000607435">
    <property type="component" value="Unassembled WGS sequence"/>
</dbReference>
<evidence type="ECO:0000313" key="2">
    <source>
        <dbReference type="Proteomes" id="UP000607435"/>
    </source>
</evidence>
<protein>
    <submittedName>
        <fullName evidence="1">Uncharacterized protein</fullName>
    </submittedName>
</protein>
<sequence>MEIIITKGKNRNTLTCKRKDGTITSVNLGPDIPYHDIAHYVVEKGFKLENGFYGKVKSGMTIEELSDKKIIQNLGSETWLSEIMARNLQSIGSGAAKTEQFIELVNWESKNISGIKVPIMNLPDIEKMKSEFDQLCKKWNLIPENGELKLILE</sequence>
<gene>
    <name evidence="1" type="ORF">H6H04_12530</name>
</gene>
<dbReference type="RefSeq" id="WP_186846332.1">
    <property type="nucleotide sequence ID" value="NZ_JACOME010000003.1"/>
</dbReference>
<proteinExistence type="predicted"/>
<dbReference type="EMBL" id="JACOME010000003">
    <property type="protein sequence ID" value="MBC3847214.1"/>
    <property type="molecule type" value="Genomic_DNA"/>
</dbReference>
<name>A0ABR6Y3H0_9FLAO</name>
<organism evidence="1 2">
    <name type="scientific">Winogradskyella echinorum</name>
    <dbReference type="NCBI Taxonomy" id="538189"/>
    <lineage>
        <taxon>Bacteria</taxon>
        <taxon>Pseudomonadati</taxon>
        <taxon>Bacteroidota</taxon>
        <taxon>Flavobacteriia</taxon>
        <taxon>Flavobacteriales</taxon>
        <taxon>Flavobacteriaceae</taxon>
        <taxon>Winogradskyella</taxon>
    </lineage>
</organism>